<keyword evidence="2" id="KW-1185">Reference proteome</keyword>
<name>A0A919JRA2_9ACTN</name>
<dbReference type="SUPFAM" id="SSF55961">
    <property type="entry name" value="Bet v1-like"/>
    <property type="match status" value="1"/>
</dbReference>
<sequence length="144" mass="15355">MKTIATARITTDVPAAAFFERWADMATWPSWNTDTEWVRLDGPFRTGATGALKPKGGPTTKFVIASLVPGREFIDVSLLVGAKLTFEHRVGTAADGRTEVAVRVTLAGPLAFFWDLVLGRDIARGLAADLDRLEAAARAAGVAA</sequence>
<protein>
    <recommendedName>
        <fullName evidence="3">Polyketide cyclase / dehydrase and lipid transport</fullName>
    </recommendedName>
</protein>
<dbReference type="AlphaFoldDB" id="A0A919JRA2"/>
<accession>A0A919JRA2</accession>
<dbReference type="InterPro" id="IPR023393">
    <property type="entry name" value="START-like_dom_sf"/>
</dbReference>
<evidence type="ECO:0008006" key="3">
    <source>
        <dbReference type="Google" id="ProtNLM"/>
    </source>
</evidence>
<gene>
    <name evidence="1" type="ORF">Ani05nite_74290</name>
</gene>
<dbReference type="InterPro" id="IPR019587">
    <property type="entry name" value="Polyketide_cyclase/dehydratase"/>
</dbReference>
<dbReference type="EMBL" id="BOMQ01000091">
    <property type="protein sequence ID" value="GIE53895.1"/>
    <property type="molecule type" value="Genomic_DNA"/>
</dbReference>
<dbReference type="RefSeq" id="WP_203776318.1">
    <property type="nucleotide sequence ID" value="NZ_BAAAYJ010000059.1"/>
</dbReference>
<dbReference type="Gene3D" id="3.30.530.20">
    <property type="match status" value="1"/>
</dbReference>
<evidence type="ECO:0000313" key="2">
    <source>
        <dbReference type="Proteomes" id="UP000647172"/>
    </source>
</evidence>
<evidence type="ECO:0000313" key="1">
    <source>
        <dbReference type="EMBL" id="GIE53895.1"/>
    </source>
</evidence>
<organism evidence="1 2">
    <name type="scientific">Actinoplanes nipponensis</name>
    <dbReference type="NCBI Taxonomy" id="135950"/>
    <lineage>
        <taxon>Bacteria</taxon>
        <taxon>Bacillati</taxon>
        <taxon>Actinomycetota</taxon>
        <taxon>Actinomycetes</taxon>
        <taxon>Micromonosporales</taxon>
        <taxon>Micromonosporaceae</taxon>
        <taxon>Actinoplanes</taxon>
    </lineage>
</organism>
<proteinExistence type="predicted"/>
<reference evidence="1" key="1">
    <citation type="submission" date="2021-01" db="EMBL/GenBank/DDBJ databases">
        <title>Whole genome shotgun sequence of Actinoplanes nipponensis NBRC 14063.</title>
        <authorList>
            <person name="Komaki H."/>
            <person name="Tamura T."/>
        </authorList>
    </citation>
    <scope>NUCLEOTIDE SEQUENCE</scope>
    <source>
        <strain evidence="1">NBRC 14063</strain>
    </source>
</reference>
<comment type="caution">
    <text evidence="1">The sequence shown here is derived from an EMBL/GenBank/DDBJ whole genome shotgun (WGS) entry which is preliminary data.</text>
</comment>
<dbReference type="Proteomes" id="UP000647172">
    <property type="component" value="Unassembled WGS sequence"/>
</dbReference>
<dbReference type="Pfam" id="PF10604">
    <property type="entry name" value="Polyketide_cyc2"/>
    <property type="match status" value="1"/>
</dbReference>